<evidence type="ECO:0000256" key="2">
    <source>
        <dbReference type="PROSITE-ProRule" id="PRU00176"/>
    </source>
</evidence>
<dbReference type="InterPro" id="IPR040447">
    <property type="entry name" value="RRM_Rrp7"/>
</dbReference>
<name>A0A5C3E4H8_9BASI</name>
<reference evidence="5 6" key="1">
    <citation type="submission" date="2018-03" db="EMBL/GenBank/DDBJ databases">
        <authorList>
            <person name="Guldener U."/>
        </authorList>
    </citation>
    <scope>NUCLEOTIDE SEQUENCE [LARGE SCALE GENOMIC DNA]</scope>
    <source>
        <strain evidence="5 6">NBRC100155</strain>
    </source>
</reference>
<dbReference type="GO" id="GO:0034456">
    <property type="term" value="C:UTP-C complex"/>
    <property type="evidence" value="ECO:0007669"/>
    <property type="project" value="TreeGrafter"/>
</dbReference>
<feature type="region of interest" description="Disordered" evidence="3">
    <location>
        <begin position="1"/>
        <end position="26"/>
    </location>
</feature>
<comment type="similarity">
    <text evidence="1">Belongs to the RRP7 family.</text>
</comment>
<evidence type="ECO:0000259" key="4">
    <source>
        <dbReference type="PROSITE" id="PS50102"/>
    </source>
</evidence>
<protein>
    <submittedName>
        <fullName evidence="5">Related to RRP7 - essential protein involved in rRNA processing and ribosome biogenesis</fullName>
    </submittedName>
</protein>
<dbReference type="EMBL" id="OOIN01000011">
    <property type="protein sequence ID" value="SPO25564.1"/>
    <property type="molecule type" value="Genomic_DNA"/>
</dbReference>
<evidence type="ECO:0000313" key="5">
    <source>
        <dbReference type="EMBL" id="SPO25564.1"/>
    </source>
</evidence>
<evidence type="ECO:0000313" key="6">
    <source>
        <dbReference type="Proteomes" id="UP000324022"/>
    </source>
</evidence>
<dbReference type="Gene3D" id="6.10.250.1770">
    <property type="match status" value="1"/>
</dbReference>
<keyword evidence="6" id="KW-1185">Reference proteome</keyword>
<dbReference type="Proteomes" id="UP000324022">
    <property type="component" value="Unassembled WGS sequence"/>
</dbReference>
<dbReference type="InterPro" id="IPR000504">
    <property type="entry name" value="RRM_dom"/>
</dbReference>
<dbReference type="PROSITE" id="PS50102">
    <property type="entry name" value="RRM"/>
    <property type="match status" value="1"/>
</dbReference>
<dbReference type="PANTHER" id="PTHR13191:SF0">
    <property type="entry name" value="RIBOSOMAL RNA-PROCESSING PROTEIN 7 HOMOLOG A-RELATED"/>
    <property type="match status" value="1"/>
</dbReference>
<dbReference type="Pfam" id="PF12923">
    <property type="entry name" value="RRP7"/>
    <property type="match status" value="1"/>
</dbReference>
<accession>A0A5C3E4H8</accession>
<dbReference type="GO" id="GO:0000028">
    <property type="term" value="P:ribosomal small subunit assembly"/>
    <property type="evidence" value="ECO:0007669"/>
    <property type="project" value="TreeGrafter"/>
</dbReference>
<dbReference type="OrthoDB" id="5390at2759"/>
<dbReference type="GO" id="GO:0006364">
    <property type="term" value="P:rRNA processing"/>
    <property type="evidence" value="ECO:0007669"/>
    <property type="project" value="TreeGrafter"/>
</dbReference>
<dbReference type="InterPro" id="IPR024326">
    <property type="entry name" value="RRP7_C"/>
</dbReference>
<dbReference type="InterPro" id="IPR040446">
    <property type="entry name" value="RRP7"/>
</dbReference>
<dbReference type="AlphaFoldDB" id="A0A5C3E4H8"/>
<evidence type="ECO:0000256" key="1">
    <source>
        <dbReference type="ARBA" id="ARBA00006110"/>
    </source>
</evidence>
<proteinExistence type="inferred from homology"/>
<dbReference type="SUPFAM" id="SSF54928">
    <property type="entry name" value="RNA-binding domain, RBD"/>
    <property type="match status" value="1"/>
</dbReference>
<dbReference type="InterPro" id="IPR035979">
    <property type="entry name" value="RBD_domain_sf"/>
</dbReference>
<dbReference type="GO" id="GO:0003723">
    <property type="term" value="F:RNA binding"/>
    <property type="evidence" value="ECO:0007669"/>
    <property type="project" value="UniProtKB-UniRule"/>
</dbReference>
<dbReference type="GO" id="GO:0032545">
    <property type="term" value="C:CURI complex"/>
    <property type="evidence" value="ECO:0007669"/>
    <property type="project" value="TreeGrafter"/>
</dbReference>
<feature type="domain" description="RRM" evidence="4">
    <location>
        <begin position="85"/>
        <end position="162"/>
    </location>
</feature>
<feature type="region of interest" description="Disordered" evidence="3">
    <location>
        <begin position="122"/>
        <end position="183"/>
    </location>
</feature>
<feature type="compositionally biased region" description="Basic residues" evidence="3">
    <location>
        <begin position="155"/>
        <end position="172"/>
    </location>
</feature>
<dbReference type="Gene3D" id="3.30.70.330">
    <property type="match status" value="1"/>
</dbReference>
<dbReference type="InterPro" id="IPR012677">
    <property type="entry name" value="Nucleotide-bd_a/b_plait_sf"/>
</dbReference>
<organism evidence="5 6">
    <name type="scientific">Ustilago trichophora</name>
    <dbReference type="NCBI Taxonomy" id="86804"/>
    <lineage>
        <taxon>Eukaryota</taxon>
        <taxon>Fungi</taxon>
        <taxon>Dikarya</taxon>
        <taxon>Basidiomycota</taxon>
        <taxon>Ustilaginomycotina</taxon>
        <taxon>Ustilaginomycetes</taxon>
        <taxon>Ustilaginales</taxon>
        <taxon>Ustilaginaceae</taxon>
        <taxon>Ustilago</taxon>
    </lineage>
</organism>
<gene>
    <name evidence="5" type="ORF">UTRI_03282_B</name>
</gene>
<dbReference type="CDD" id="cd12950">
    <property type="entry name" value="RRP7_Rrp7p"/>
    <property type="match status" value="1"/>
</dbReference>
<keyword evidence="2" id="KW-0694">RNA-binding</keyword>
<evidence type="ECO:0000256" key="3">
    <source>
        <dbReference type="SAM" id="MobiDB-lite"/>
    </source>
</evidence>
<dbReference type="Pfam" id="PF17799">
    <property type="entry name" value="RRM_Rrp7"/>
    <property type="match status" value="1"/>
</dbReference>
<sequence length="414" mass="45426">MGKVKKSSEAHVSINSSSTSTSKKSTHDAPIQLLNGFLAVPLNIVSNLGEGVKHWIYVRKHTGGGASKEASTSKAVREEELPTDRTLFVANLPVDTTESHIREIFGKAGNVSSVRFRRGVTVDEREEEDEMEEMGEGEDEEDAEEEDVMGEHRQASGKKGKKGGAQSKKSRVPRIVPLPPLDPREAMGSQAFLTTSSSAHVVFLDTTSFSRALDLLSNQTRLKWIDPFKALRREAAKQAASSSSPAPSRTTTTSASFLLKSGGTIPPCGLSFLLDQYALCRPSLPNIQNWANSTISLYTYRKAHPLPRRIGVRGVTVGPSGELLDEDGFIIVQRSTSSNKYGRVGASADSGGSVAIAKHGFQENKRKKSTDLQDFYRFQLREKKREQLADLRAKFEADKAKVAQMKAGRRFKPY</sequence>
<feature type="compositionally biased region" description="Acidic residues" evidence="3">
    <location>
        <begin position="124"/>
        <end position="148"/>
    </location>
</feature>
<dbReference type="PANTHER" id="PTHR13191">
    <property type="entry name" value="RIBOSOMAL RNA PROCESSING PROTEIN 7-RELATED"/>
    <property type="match status" value="1"/>
</dbReference>